<evidence type="ECO:0000313" key="9">
    <source>
        <dbReference type="Proteomes" id="UP001341840"/>
    </source>
</evidence>
<keyword evidence="4" id="KW-0378">Hydrolase</keyword>
<evidence type="ECO:0000256" key="6">
    <source>
        <dbReference type="ARBA" id="ARBA00023211"/>
    </source>
</evidence>
<dbReference type="Proteomes" id="UP001341840">
    <property type="component" value="Unassembled WGS sequence"/>
</dbReference>
<sequence length="238" mass="26660">MAFSSRSHKTNLQISHKIYFTISSTASLLPLSLSIPCLVALSLTEPKTLPLIQNSSSRRVGMKIFQYVWELNPGEQPIITLSGEVALPGGKAEEGDNNDGDTAKRETMEEIGLDPQLVDVVTFLEPFFSKYLIIVVPVIGILHDRIRGRVFALNPKATSGCRTEISVKMYKASIFSYTLNTNVLQLLKNPSVRIGHCTKVPRNSNMEKLRHGYLFPEVLFIQMTLVYDMNNVFEVIMP</sequence>
<name>A0ABU6T407_9FABA</name>
<comment type="caution">
    <text evidence="8">The sequence shown here is derived from an EMBL/GenBank/DDBJ whole genome shotgun (WGS) entry which is preliminary data.</text>
</comment>
<keyword evidence="9" id="KW-1185">Reference proteome</keyword>
<comment type="cofactor">
    <cofactor evidence="1">
        <name>Mn(2+)</name>
        <dbReference type="ChEBI" id="CHEBI:29035"/>
    </cofactor>
</comment>
<evidence type="ECO:0000256" key="2">
    <source>
        <dbReference type="ARBA" id="ARBA00001946"/>
    </source>
</evidence>
<keyword evidence="5" id="KW-0460">Magnesium</keyword>
<evidence type="ECO:0000313" key="8">
    <source>
        <dbReference type="EMBL" id="MED6143134.1"/>
    </source>
</evidence>
<feature type="domain" description="Nudix hydrolase" evidence="7">
    <location>
        <begin position="30"/>
        <end position="200"/>
    </location>
</feature>
<dbReference type="CDD" id="cd03426">
    <property type="entry name" value="NUDIX_CoAse_Nudt7"/>
    <property type="match status" value="1"/>
</dbReference>
<dbReference type="InterPro" id="IPR015797">
    <property type="entry name" value="NUDIX_hydrolase-like_dom_sf"/>
</dbReference>
<dbReference type="Gene3D" id="3.90.79.10">
    <property type="entry name" value="Nucleoside Triphosphate Pyrophosphohydrolase"/>
    <property type="match status" value="1"/>
</dbReference>
<evidence type="ECO:0000259" key="7">
    <source>
        <dbReference type="PROSITE" id="PS51462"/>
    </source>
</evidence>
<gene>
    <name evidence="8" type="ORF">PIB30_003844</name>
</gene>
<dbReference type="Pfam" id="PF00293">
    <property type="entry name" value="NUDIX"/>
    <property type="match status" value="1"/>
</dbReference>
<evidence type="ECO:0000256" key="4">
    <source>
        <dbReference type="ARBA" id="ARBA00022801"/>
    </source>
</evidence>
<protein>
    <recommendedName>
        <fullName evidence="7">Nudix hydrolase domain-containing protein</fullName>
    </recommendedName>
</protein>
<proteinExistence type="predicted"/>
<accession>A0ABU6T407</accession>
<keyword evidence="3" id="KW-0479">Metal-binding</keyword>
<keyword evidence="6" id="KW-0464">Manganese</keyword>
<dbReference type="PROSITE" id="PS51462">
    <property type="entry name" value="NUDIX"/>
    <property type="match status" value="1"/>
</dbReference>
<dbReference type="InterPro" id="IPR000086">
    <property type="entry name" value="NUDIX_hydrolase_dom"/>
</dbReference>
<dbReference type="EMBL" id="JASCZI010090628">
    <property type="protein sequence ID" value="MED6143134.1"/>
    <property type="molecule type" value="Genomic_DNA"/>
</dbReference>
<reference evidence="8 9" key="1">
    <citation type="journal article" date="2023" name="Plants (Basel)">
        <title>Bridging the Gap: Combining Genomics and Transcriptomics Approaches to Understand Stylosanthes scabra, an Orphan Legume from the Brazilian Caatinga.</title>
        <authorList>
            <person name="Ferreira-Neto J.R.C."/>
            <person name="da Silva M.D."/>
            <person name="Binneck E."/>
            <person name="de Melo N.F."/>
            <person name="da Silva R.H."/>
            <person name="de Melo A.L.T.M."/>
            <person name="Pandolfi V."/>
            <person name="Bustamante F.O."/>
            <person name="Brasileiro-Vidal A.C."/>
            <person name="Benko-Iseppon A.M."/>
        </authorList>
    </citation>
    <scope>NUCLEOTIDE SEQUENCE [LARGE SCALE GENOMIC DNA]</scope>
    <source>
        <tissue evidence="8">Leaves</tissue>
    </source>
</reference>
<dbReference type="PANTHER" id="PTHR12992:SF24">
    <property type="entry name" value="PEROXISOMAL COENZYME A DIPHOSPHATASE NUDT7"/>
    <property type="match status" value="1"/>
</dbReference>
<comment type="cofactor">
    <cofactor evidence="2">
        <name>Mg(2+)</name>
        <dbReference type="ChEBI" id="CHEBI:18420"/>
    </cofactor>
</comment>
<evidence type="ECO:0000256" key="5">
    <source>
        <dbReference type="ARBA" id="ARBA00022842"/>
    </source>
</evidence>
<dbReference type="InterPro" id="IPR045121">
    <property type="entry name" value="CoAse"/>
</dbReference>
<dbReference type="SUPFAM" id="SSF55811">
    <property type="entry name" value="Nudix"/>
    <property type="match status" value="1"/>
</dbReference>
<evidence type="ECO:0000256" key="1">
    <source>
        <dbReference type="ARBA" id="ARBA00001936"/>
    </source>
</evidence>
<dbReference type="PANTHER" id="PTHR12992">
    <property type="entry name" value="NUDIX HYDROLASE"/>
    <property type="match status" value="1"/>
</dbReference>
<organism evidence="8 9">
    <name type="scientific">Stylosanthes scabra</name>
    <dbReference type="NCBI Taxonomy" id="79078"/>
    <lineage>
        <taxon>Eukaryota</taxon>
        <taxon>Viridiplantae</taxon>
        <taxon>Streptophyta</taxon>
        <taxon>Embryophyta</taxon>
        <taxon>Tracheophyta</taxon>
        <taxon>Spermatophyta</taxon>
        <taxon>Magnoliopsida</taxon>
        <taxon>eudicotyledons</taxon>
        <taxon>Gunneridae</taxon>
        <taxon>Pentapetalae</taxon>
        <taxon>rosids</taxon>
        <taxon>fabids</taxon>
        <taxon>Fabales</taxon>
        <taxon>Fabaceae</taxon>
        <taxon>Papilionoideae</taxon>
        <taxon>50 kb inversion clade</taxon>
        <taxon>dalbergioids sensu lato</taxon>
        <taxon>Dalbergieae</taxon>
        <taxon>Pterocarpus clade</taxon>
        <taxon>Stylosanthes</taxon>
    </lineage>
</organism>
<evidence type="ECO:0000256" key="3">
    <source>
        <dbReference type="ARBA" id="ARBA00022723"/>
    </source>
</evidence>